<proteinExistence type="predicted"/>
<dbReference type="HOGENOM" id="CLU_041439_0_0_1"/>
<gene>
    <name evidence="3" type="ORF">G647_10283</name>
</gene>
<dbReference type="AlphaFoldDB" id="V9DLL4"/>
<keyword evidence="1" id="KW-0175">Coiled coil</keyword>
<protein>
    <submittedName>
        <fullName evidence="3">Uncharacterized protein</fullName>
    </submittedName>
</protein>
<feature type="region of interest" description="Disordered" evidence="2">
    <location>
        <begin position="29"/>
        <end position="53"/>
    </location>
</feature>
<dbReference type="EMBL" id="KB822700">
    <property type="protein sequence ID" value="ETI26837.1"/>
    <property type="molecule type" value="Genomic_DNA"/>
</dbReference>
<feature type="compositionally biased region" description="Acidic residues" evidence="2">
    <location>
        <begin position="138"/>
        <end position="150"/>
    </location>
</feature>
<reference evidence="3 4" key="1">
    <citation type="submission" date="2013-03" db="EMBL/GenBank/DDBJ databases">
        <title>The Genome Sequence of Cladophialophora carrionii CBS 160.54.</title>
        <authorList>
            <consortium name="The Broad Institute Genomics Platform"/>
            <person name="Cuomo C."/>
            <person name="de Hoog S."/>
            <person name="Gorbushina A."/>
            <person name="Walker B."/>
            <person name="Young S.K."/>
            <person name="Zeng Q."/>
            <person name="Gargeya S."/>
            <person name="Fitzgerald M."/>
            <person name="Haas B."/>
            <person name="Abouelleil A."/>
            <person name="Allen A.W."/>
            <person name="Alvarado L."/>
            <person name="Arachchi H.M."/>
            <person name="Berlin A.M."/>
            <person name="Chapman S.B."/>
            <person name="Gainer-Dewar J."/>
            <person name="Goldberg J."/>
            <person name="Griggs A."/>
            <person name="Gujja S."/>
            <person name="Hansen M."/>
            <person name="Howarth C."/>
            <person name="Imamovic A."/>
            <person name="Ireland A."/>
            <person name="Larimer J."/>
            <person name="McCowan C."/>
            <person name="Murphy C."/>
            <person name="Pearson M."/>
            <person name="Poon T.W."/>
            <person name="Priest M."/>
            <person name="Roberts A."/>
            <person name="Saif S."/>
            <person name="Shea T."/>
            <person name="Sisk P."/>
            <person name="Sykes S."/>
            <person name="Wortman J."/>
            <person name="Nusbaum C."/>
            <person name="Birren B."/>
        </authorList>
    </citation>
    <scope>NUCLEOTIDE SEQUENCE [LARGE SCALE GENOMIC DNA]</scope>
    <source>
        <strain evidence="3 4">CBS 160.54</strain>
    </source>
</reference>
<sequence>MFRLASALPSFRGSNNGVDCHAKAAAEEQDQVPPLNTDIPASTNQETTPVQGIPPWVRELNNSRVTRHSRASSIVSTQSKFTTTTLQDDARSIDINVGGQLFRISRDGSRVTADAPPPYTGPGEVVRFRTDRAHEAATLDEDDEEGDEAEGGAVTPRSTFVTLDTDRGIRANVLDPTELEMPSPVGHDQVSHRSLPATLAQHPQAQGRWEASQEATSTLQRAVLESSPLSRTNGVRLPRLITSSDIPQATHRPRRLQNVSSRGHPIQVRSAGAILGEQPADREPTSPDYIGRNASGAFPFPNRAVTTQHATAMRHRYPLVDKASTDGSDHAREESGTPLSMDDENDISLHYARMMRTLDAAHRKAMLLKDKQVSELREKLNEKDIVLRQQLRAKDFIIDDLKKRLSNLEENVESMLEKARHQVEDLWEARWKDRDFHLRERMRRMEEDAQRNMDRLGLGQPLSEDDGSKSLR</sequence>
<name>V9DLL4_9EURO</name>
<organism evidence="3 4">
    <name type="scientific">Cladophialophora carrionii CBS 160.54</name>
    <dbReference type="NCBI Taxonomy" id="1279043"/>
    <lineage>
        <taxon>Eukaryota</taxon>
        <taxon>Fungi</taxon>
        <taxon>Dikarya</taxon>
        <taxon>Ascomycota</taxon>
        <taxon>Pezizomycotina</taxon>
        <taxon>Eurotiomycetes</taxon>
        <taxon>Chaetothyriomycetidae</taxon>
        <taxon>Chaetothyriales</taxon>
        <taxon>Herpotrichiellaceae</taxon>
        <taxon>Cladophialophora</taxon>
    </lineage>
</organism>
<dbReference type="Proteomes" id="UP000030678">
    <property type="component" value="Unassembled WGS sequence"/>
</dbReference>
<evidence type="ECO:0000313" key="4">
    <source>
        <dbReference type="Proteomes" id="UP000030678"/>
    </source>
</evidence>
<accession>V9DLL4</accession>
<feature type="coiled-coil region" evidence="1">
    <location>
        <begin position="391"/>
        <end position="425"/>
    </location>
</feature>
<feature type="compositionally biased region" description="Polar residues" evidence="2">
    <location>
        <begin position="39"/>
        <end position="50"/>
    </location>
</feature>
<dbReference type="RefSeq" id="XP_008724496.1">
    <property type="nucleotide sequence ID" value="XM_008726274.1"/>
</dbReference>
<evidence type="ECO:0000256" key="1">
    <source>
        <dbReference type="SAM" id="Coils"/>
    </source>
</evidence>
<feature type="region of interest" description="Disordered" evidence="2">
    <location>
        <begin position="448"/>
        <end position="472"/>
    </location>
</feature>
<evidence type="ECO:0000256" key="2">
    <source>
        <dbReference type="SAM" id="MobiDB-lite"/>
    </source>
</evidence>
<dbReference type="GeneID" id="19988776"/>
<dbReference type="VEuPathDB" id="FungiDB:G647_10283"/>
<feature type="region of interest" description="Disordered" evidence="2">
    <location>
        <begin position="137"/>
        <end position="157"/>
    </location>
</feature>
<dbReference type="OrthoDB" id="5393115at2759"/>
<feature type="compositionally biased region" description="Basic and acidic residues" evidence="2">
    <location>
        <begin position="323"/>
        <end position="335"/>
    </location>
</feature>
<feature type="region of interest" description="Disordered" evidence="2">
    <location>
        <begin position="322"/>
        <end position="343"/>
    </location>
</feature>
<evidence type="ECO:0000313" key="3">
    <source>
        <dbReference type="EMBL" id="ETI26837.1"/>
    </source>
</evidence>